<evidence type="ECO:0000313" key="2">
    <source>
        <dbReference type="Proteomes" id="UP000412028"/>
    </source>
</evidence>
<dbReference type="AlphaFoldDB" id="A0A5M9ZW07"/>
<reference evidence="1 2" key="1">
    <citation type="journal article" date="2019" name="Syst. Appl. Microbiol.">
        <title>Characterization of Bifidobacterium species in feaces of the Egyptian fruit bat: Description of B. vespertilionis sp. nov. and B. rousetti sp. nov.</title>
        <authorList>
            <person name="Modesto M."/>
            <person name="Satti M."/>
            <person name="Watanabe K."/>
            <person name="Puglisi E."/>
            <person name="Morelli L."/>
            <person name="Huang C.-H."/>
            <person name="Liou J.-S."/>
            <person name="Miyashita M."/>
            <person name="Tamura T."/>
            <person name="Saito S."/>
            <person name="Mori K."/>
            <person name="Huang L."/>
            <person name="Sciavilla P."/>
            <person name="Sandri C."/>
            <person name="Spiezio C."/>
            <person name="Vitali F."/>
            <person name="Cavalieri D."/>
            <person name="Perpetuini G."/>
            <person name="Tofalo R."/>
            <person name="Bonetti A."/>
            <person name="Arita M."/>
            <person name="Mattarelli P."/>
        </authorList>
    </citation>
    <scope>NUCLEOTIDE SEQUENCE [LARGE SCALE GENOMIC DNA]</scope>
    <source>
        <strain evidence="1 2">RST7</strain>
    </source>
</reference>
<organism evidence="1 2">
    <name type="scientific">Bifidobacterium tissieri</name>
    <dbReference type="NCBI Taxonomy" id="1630162"/>
    <lineage>
        <taxon>Bacteria</taxon>
        <taxon>Bacillati</taxon>
        <taxon>Actinomycetota</taxon>
        <taxon>Actinomycetes</taxon>
        <taxon>Bifidobacteriales</taxon>
        <taxon>Bifidobacteriaceae</taxon>
        <taxon>Bifidobacterium</taxon>
    </lineage>
</organism>
<sequence>MDHDLSTEVAVWFGPDITRVKAGQVRAKAEGLAAARNVAHIGDFSMTVGRVGQDHRVVMSVEGRHADGSSAGEVASFVEWGQLRNPWSGKPVAGKHIMRDAIS</sequence>
<dbReference type="Proteomes" id="UP000412028">
    <property type="component" value="Unassembled WGS sequence"/>
</dbReference>
<dbReference type="EMBL" id="RZUI01000002">
    <property type="protein sequence ID" value="KAA8831649.1"/>
    <property type="molecule type" value="Genomic_DNA"/>
</dbReference>
<evidence type="ECO:0000313" key="1">
    <source>
        <dbReference type="EMBL" id="KAA8831649.1"/>
    </source>
</evidence>
<gene>
    <name evidence="1" type="ORF">EMO89_02690</name>
</gene>
<dbReference type="RefSeq" id="WP_150380822.1">
    <property type="nucleotide sequence ID" value="NZ_RZUI01000002.1"/>
</dbReference>
<accession>A0A5M9ZW07</accession>
<comment type="caution">
    <text evidence="1">The sequence shown here is derived from an EMBL/GenBank/DDBJ whole genome shotgun (WGS) entry which is preliminary data.</text>
</comment>
<name>A0A5M9ZW07_9BIFI</name>
<protein>
    <submittedName>
        <fullName evidence="1">Uncharacterized protein</fullName>
    </submittedName>
</protein>
<proteinExistence type="predicted"/>